<name>A0A8J2RI04_9CRUS</name>
<dbReference type="Proteomes" id="UP000789390">
    <property type="component" value="Unassembled WGS sequence"/>
</dbReference>
<protein>
    <recommendedName>
        <fullName evidence="2">YqaJ viral recombinase domain-containing protein</fullName>
    </recommendedName>
</protein>
<feature type="region of interest" description="Disordered" evidence="1">
    <location>
        <begin position="580"/>
        <end position="622"/>
    </location>
</feature>
<dbReference type="Gene3D" id="3.90.320.10">
    <property type="match status" value="1"/>
</dbReference>
<gene>
    <name evidence="3" type="ORF">DGAL_LOCUS6042</name>
</gene>
<reference evidence="3" key="1">
    <citation type="submission" date="2021-11" db="EMBL/GenBank/DDBJ databases">
        <authorList>
            <person name="Schell T."/>
        </authorList>
    </citation>
    <scope>NUCLEOTIDE SEQUENCE</scope>
    <source>
        <strain evidence="3">M5</strain>
    </source>
</reference>
<dbReference type="InterPro" id="IPR011604">
    <property type="entry name" value="PDDEXK-like_dom_sf"/>
</dbReference>
<accession>A0A8J2RI04</accession>
<keyword evidence="4" id="KW-1185">Reference proteome</keyword>
<feature type="domain" description="YqaJ viral recombinase" evidence="2">
    <location>
        <begin position="252"/>
        <end position="419"/>
    </location>
</feature>
<evidence type="ECO:0000313" key="3">
    <source>
        <dbReference type="EMBL" id="CAH0103468.1"/>
    </source>
</evidence>
<dbReference type="EMBL" id="CAKKLH010000112">
    <property type="protein sequence ID" value="CAH0103468.1"/>
    <property type="molecule type" value="Genomic_DNA"/>
</dbReference>
<dbReference type="CDD" id="cd22343">
    <property type="entry name" value="PDDEXK_lambda_exonuclease-like"/>
    <property type="match status" value="1"/>
</dbReference>
<dbReference type="PANTHER" id="PTHR47526:SF3">
    <property type="entry name" value="PHD-TYPE DOMAIN-CONTAINING PROTEIN"/>
    <property type="match status" value="1"/>
</dbReference>
<dbReference type="OrthoDB" id="5918941at2759"/>
<evidence type="ECO:0000259" key="2">
    <source>
        <dbReference type="Pfam" id="PF09588"/>
    </source>
</evidence>
<dbReference type="Pfam" id="PF09588">
    <property type="entry name" value="YqaJ"/>
    <property type="match status" value="1"/>
</dbReference>
<dbReference type="InterPro" id="IPR019080">
    <property type="entry name" value="YqaJ_viral_recombinase"/>
</dbReference>
<feature type="region of interest" description="Disordered" evidence="1">
    <location>
        <begin position="535"/>
        <end position="559"/>
    </location>
</feature>
<dbReference type="SUPFAM" id="SSF52980">
    <property type="entry name" value="Restriction endonuclease-like"/>
    <property type="match status" value="1"/>
</dbReference>
<evidence type="ECO:0000313" key="4">
    <source>
        <dbReference type="Proteomes" id="UP000789390"/>
    </source>
</evidence>
<organism evidence="3 4">
    <name type="scientific">Daphnia galeata</name>
    <dbReference type="NCBI Taxonomy" id="27404"/>
    <lineage>
        <taxon>Eukaryota</taxon>
        <taxon>Metazoa</taxon>
        <taxon>Ecdysozoa</taxon>
        <taxon>Arthropoda</taxon>
        <taxon>Crustacea</taxon>
        <taxon>Branchiopoda</taxon>
        <taxon>Diplostraca</taxon>
        <taxon>Cladocera</taxon>
        <taxon>Anomopoda</taxon>
        <taxon>Daphniidae</taxon>
        <taxon>Daphnia</taxon>
    </lineage>
</organism>
<dbReference type="AlphaFoldDB" id="A0A8J2RI04"/>
<comment type="caution">
    <text evidence="3">The sequence shown here is derived from an EMBL/GenBank/DDBJ whole genome shotgun (WGS) entry which is preliminary data.</text>
</comment>
<proteinExistence type="predicted"/>
<sequence>MANFRYKLSEFALSLVQEDRDFYYKSLECLKCHDPLLIPLRLYKSVNVRKLIPPIEKYHLVFYFVIERDITESEKYEAYKNLDSKQYLSNTFTDKLLVFPLSSGVVLIRTYVTHSQSLILKPANPWAALDQSGKVLRAFCDCATGKKEVNLADISVVSDEEHKRTNELLARVKHQLPIVLSVVPQYAASFTPITENYTLPNLLTDLFNKNFEVRSNKDLNEECERIFNGVTISKQEQISVELATREQSGCEEWEQQRSGRITGTKVHRIVKRDPGKEVVGSETQFLLELCYPELIKFNGNKYTRYGLQNEPKATTFLEKEIMVNKEHNTFKCESVGLIISTTHPYLAASPDSIFTCTCHGRGVVEVKCPFLVKGLNIKEHARQTKGFCLLYNETTTKLFLDPKHEYYSQVQLQLHVTELSLAIFVVYNGHKDIEYVTVHRDSNFIDVMVAKSKLYFVNFILPELVAKRYSSVKNVNAQSSTSHQENSLSANLNQFVCYCQEPTKKDDTSCTGSKRISKDWMCIFCKRESGIRKRKATSKTRQCESESPSTSTAEGVTVQENNEELIESVESLERTAMHSEPTIPINGDSKCRRKEGMESNAISTKSRGRGRPRKEVNNNQNANTVVNHTASKRAKHHAYVKVGEQYQDLHSSNKNTQKQFCRRMIILSHLYEVVIWEPHALKCRNTSNS</sequence>
<dbReference type="InterPro" id="IPR011335">
    <property type="entry name" value="Restrct_endonuc-II-like"/>
</dbReference>
<dbReference type="GO" id="GO:0006281">
    <property type="term" value="P:DNA repair"/>
    <property type="evidence" value="ECO:0007669"/>
    <property type="project" value="UniProtKB-ARBA"/>
</dbReference>
<evidence type="ECO:0000256" key="1">
    <source>
        <dbReference type="SAM" id="MobiDB-lite"/>
    </source>
</evidence>
<feature type="compositionally biased region" description="Polar residues" evidence="1">
    <location>
        <begin position="545"/>
        <end position="559"/>
    </location>
</feature>
<dbReference type="PANTHER" id="PTHR47526">
    <property type="entry name" value="ATP-DEPENDENT DNA HELICASE"/>
    <property type="match status" value="1"/>
</dbReference>